<dbReference type="GO" id="GO:0016791">
    <property type="term" value="F:phosphatase activity"/>
    <property type="evidence" value="ECO:0007669"/>
    <property type="project" value="InterPro"/>
</dbReference>
<dbReference type="Gene3D" id="3.60.10.10">
    <property type="entry name" value="Endonuclease/exonuclease/phosphatase"/>
    <property type="match status" value="2"/>
</dbReference>
<dbReference type="InterPro" id="IPR036691">
    <property type="entry name" value="Endo/exonu/phosph_ase_sf"/>
</dbReference>
<proteinExistence type="predicted"/>
<evidence type="ECO:0000259" key="1">
    <source>
        <dbReference type="Pfam" id="PF22669"/>
    </source>
</evidence>
<dbReference type="AlphaFoldDB" id="A0A6C0L2G8"/>
<reference evidence="2" key="1">
    <citation type="journal article" date="2020" name="Nature">
        <title>Giant virus diversity and host interactions through global metagenomics.</title>
        <authorList>
            <person name="Schulz F."/>
            <person name="Roux S."/>
            <person name="Paez-Espino D."/>
            <person name="Jungbluth S."/>
            <person name="Walsh D.A."/>
            <person name="Denef V.J."/>
            <person name="McMahon K.D."/>
            <person name="Konstantinidis K.T."/>
            <person name="Eloe-Fadrosh E.A."/>
            <person name="Kyrpides N.C."/>
            <person name="Woyke T."/>
        </authorList>
    </citation>
    <scope>NUCLEOTIDE SEQUENCE</scope>
    <source>
        <strain evidence="2">GVMAG-S-ERX555907-63</strain>
    </source>
</reference>
<dbReference type="EMBL" id="MN741021">
    <property type="protein sequence ID" value="QHU23040.1"/>
    <property type="molecule type" value="Genomic_DNA"/>
</dbReference>
<sequence length="400" mass="46534">MYYSNVLSKLKKEKNTDKHKLMTSLEKDNSQLMAITFFYIKNLLESNEPISKKVIKYLLKHDLILNSINTLLPNYFEFPINFEPTYKRNSYTGNFKLQKRKFGLCSVGRLPGYTDRVMFKTHLPIKKYLYDSIPLIGNDHFPILFLCNINNFNIGILSWNIGNGNPEHISPHSIHKYFSKFREIPHIFVISFQEASINTNPNIEIWDGIYNSSIALHGNNVKSVIGHIVGFGLETTILWNSDYVQVQQIIHESNIGSITKGCQTTKLRIYNEQNSITLCLSNIHAPFTSNFSKYSIFFNSVFDLINYQSEDSDVSFLFGDFNSRSMLRLTECGNPLILKDININKYKLLKHLKGVSFKIKSIIKNKTRKLDFNIKSPLHQNKLLLQLKYTDYFLYFKLKQ</sequence>
<dbReference type="InterPro" id="IPR000300">
    <property type="entry name" value="IPPc"/>
</dbReference>
<evidence type="ECO:0000313" key="2">
    <source>
        <dbReference type="EMBL" id="QHU23040.1"/>
    </source>
</evidence>
<name>A0A6C0L2G8_9ZZZZ</name>
<organism evidence="2">
    <name type="scientific">viral metagenome</name>
    <dbReference type="NCBI Taxonomy" id="1070528"/>
    <lineage>
        <taxon>unclassified sequences</taxon>
        <taxon>metagenomes</taxon>
        <taxon>organismal metagenomes</taxon>
    </lineage>
</organism>
<feature type="domain" description="Inositol polyphosphate-related phosphatase" evidence="1">
    <location>
        <begin position="50"/>
        <end position="143"/>
    </location>
</feature>
<dbReference type="Pfam" id="PF22669">
    <property type="entry name" value="Exo_endo_phos2"/>
    <property type="match status" value="1"/>
</dbReference>
<dbReference type="SUPFAM" id="SSF56219">
    <property type="entry name" value="DNase I-like"/>
    <property type="match status" value="2"/>
</dbReference>
<dbReference type="GO" id="GO:0046856">
    <property type="term" value="P:phosphatidylinositol dephosphorylation"/>
    <property type="evidence" value="ECO:0007669"/>
    <property type="project" value="InterPro"/>
</dbReference>
<accession>A0A6C0L2G8</accession>
<protein>
    <recommendedName>
        <fullName evidence="1">Inositol polyphosphate-related phosphatase domain-containing protein</fullName>
    </recommendedName>
</protein>